<sequence length="166" mass="18362">MRFLELSILAQFAISVSGLATFETTRGFSTVAIPVPTPVLAIPEPDDPGLADLMKELNKGTDIHVSRGCIVINDSKRCETFGGPYNVMYQGGESNKATIYAKFNGDKTPGQVKPLCKIEATWPAEYRDLDFRDNCLIDRSRKYSQCCTDETTTTNLVNNPYDPTLL</sequence>
<dbReference type="AlphaFoldDB" id="A0A9W9S7Z6"/>
<comment type="caution">
    <text evidence="2">The sequence shown here is derived from an EMBL/GenBank/DDBJ whole genome shotgun (WGS) entry which is preliminary data.</text>
</comment>
<accession>A0A9W9S7Z6</accession>
<dbReference type="Proteomes" id="UP001147752">
    <property type="component" value="Unassembled WGS sequence"/>
</dbReference>
<evidence type="ECO:0000313" key="3">
    <source>
        <dbReference type="Proteomes" id="UP001147752"/>
    </source>
</evidence>
<dbReference type="EMBL" id="JAPZBT010000002">
    <property type="protein sequence ID" value="KAJ5372674.1"/>
    <property type="molecule type" value="Genomic_DNA"/>
</dbReference>
<dbReference type="GeneID" id="81461593"/>
<feature type="signal peptide" evidence="1">
    <location>
        <begin position="1"/>
        <end position="18"/>
    </location>
</feature>
<keyword evidence="1" id="KW-0732">Signal</keyword>
<name>A0A9W9S7Z6_9EURO</name>
<gene>
    <name evidence="2" type="ORF">N7517_004680</name>
</gene>
<feature type="chain" id="PRO_5040907472" evidence="1">
    <location>
        <begin position="19"/>
        <end position="166"/>
    </location>
</feature>
<reference evidence="2" key="1">
    <citation type="submission" date="2022-12" db="EMBL/GenBank/DDBJ databases">
        <authorList>
            <person name="Petersen C."/>
        </authorList>
    </citation>
    <scope>NUCLEOTIDE SEQUENCE</scope>
    <source>
        <strain evidence="2">IBT 3081</strain>
    </source>
</reference>
<protein>
    <submittedName>
        <fullName evidence="2">Uncharacterized protein</fullName>
    </submittedName>
</protein>
<keyword evidence="3" id="KW-1185">Reference proteome</keyword>
<dbReference type="OrthoDB" id="3257981at2759"/>
<evidence type="ECO:0000256" key="1">
    <source>
        <dbReference type="SAM" id="SignalP"/>
    </source>
</evidence>
<organism evidence="2 3">
    <name type="scientific">Penicillium concentricum</name>
    <dbReference type="NCBI Taxonomy" id="293559"/>
    <lineage>
        <taxon>Eukaryota</taxon>
        <taxon>Fungi</taxon>
        <taxon>Dikarya</taxon>
        <taxon>Ascomycota</taxon>
        <taxon>Pezizomycotina</taxon>
        <taxon>Eurotiomycetes</taxon>
        <taxon>Eurotiomycetidae</taxon>
        <taxon>Eurotiales</taxon>
        <taxon>Aspergillaceae</taxon>
        <taxon>Penicillium</taxon>
    </lineage>
</organism>
<proteinExistence type="predicted"/>
<dbReference type="RefSeq" id="XP_056578660.1">
    <property type="nucleotide sequence ID" value="XM_056722410.1"/>
</dbReference>
<evidence type="ECO:0000313" key="2">
    <source>
        <dbReference type="EMBL" id="KAJ5372674.1"/>
    </source>
</evidence>
<reference evidence="2" key="2">
    <citation type="journal article" date="2023" name="IMA Fungus">
        <title>Comparative genomic study of the Penicillium genus elucidates a diverse pangenome and 15 lateral gene transfer events.</title>
        <authorList>
            <person name="Petersen C."/>
            <person name="Sorensen T."/>
            <person name="Nielsen M.R."/>
            <person name="Sondergaard T.E."/>
            <person name="Sorensen J.L."/>
            <person name="Fitzpatrick D.A."/>
            <person name="Frisvad J.C."/>
            <person name="Nielsen K.L."/>
        </authorList>
    </citation>
    <scope>NUCLEOTIDE SEQUENCE</scope>
    <source>
        <strain evidence="2">IBT 3081</strain>
    </source>
</reference>